<accession>A0A2I2L347</accession>
<name>A0A2I2L347_9VIRU</name>
<dbReference type="EMBL" id="LT906555">
    <property type="protein sequence ID" value="SNW61954.1"/>
    <property type="molecule type" value="Genomic_DNA"/>
</dbReference>
<sequence>MIYNYHIILIYDSIMNNIITYTNTSYSGFTSSIDTNDTTLNISKNSNKVTSQWNIETFNTINTPDIIHQFRDNIHMQSFSKQNGIRVLDIPIYMPNGEGWKIPNELSQFINIISLAVSHEDNIKGKNWRRNTYVYMTVDQQGPVLPGTKQRRDGLHTDSFIKKISTGDPDSLYIMVDSCPTPWYPGPFNLSNNLSSLLVRGKNDILDGQKVFTLFADIVERDNMKPIYYPSYALLHVTPYDVHNVGINDGNVPVYRTFFRLCFSKNKFGHAGNTINPFFSYDNWIWTPRKGIYYNRKELGRMDLRKDADKFKIINPSMEIDWNNMMQQDIQWTDGLIHKGDKKDIVNIVKMRKEDVGKTFVTIHHDENGDEIKTMNVIEDGNYEVTTDDGDKFIINNEQFKMYDRIEGSRYKIEACDRLLMKVTQYVRFKTLWGCYDYCYPGDYIVYNNKIKNDIYCVPKNIVDRTYTLH</sequence>
<gene>
    <name evidence="1" type="ORF">ORPV_50</name>
</gene>
<keyword evidence="2" id="KW-1185">Reference proteome</keyword>
<evidence type="ECO:0000313" key="2">
    <source>
        <dbReference type="Proteomes" id="UP000236316"/>
    </source>
</evidence>
<dbReference type="Proteomes" id="UP000236316">
    <property type="component" value="Segment"/>
</dbReference>
<dbReference type="RefSeq" id="YP_009448256.1">
    <property type="nucleotide sequence ID" value="NC_036594.1"/>
</dbReference>
<reference evidence="1" key="1">
    <citation type="submission" date="2017-08" db="EMBL/GenBank/DDBJ databases">
        <authorList>
            <consortium name="Urmite Genomes"/>
        </authorList>
    </citation>
    <scope>NUCLEOTIDE SEQUENCE [LARGE SCALE GENOMIC DNA]</scope>
    <source>
        <strain evidence="1">IHUMI-LCC2</strain>
    </source>
</reference>
<dbReference type="KEGG" id="vg:35382284"/>
<evidence type="ECO:0000313" key="1">
    <source>
        <dbReference type="EMBL" id="SNW61954.1"/>
    </source>
</evidence>
<dbReference type="GeneID" id="35382284"/>
<organism evidence="1">
    <name type="scientific">Orpheovirus IHUMI-LCC2</name>
    <dbReference type="NCBI Taxonomy" id="2023057"/>
    <lineage>
        <taxon>Viruses</taxon>
        <taxon>Varidnaviria</taxon>
        <taxon>Bamfordvirae</taxon>
        <taxon>Nucleocytoviricota</taxon>
        <taxon>Megaviricetes</taxon>
        <taxon>Pimascovirales</taxon>
        <taxon>Ocovirineae</taxon>
        <taxon>Orpheoviridae</taxon>
        <taxon>Alphaorpheovirus</taxon>
        <taxon>Alphaorpheovirus massiliense</taxon>
    </lineage>
</organism>
<protein>
    <submittedName>
        <fullName evidence="1">Uncharacterized protein</fullName>
    </submittedName>
</protein>
<proteinExistence type="predicted"/>